<keyword evidence="1" id="KW-1133">Transmembrane helix</keyword>
<accession>A0A087DAF5</accession>
<keyword evidence="1" id="KW-0472">Membrane</keyword>
<name>A0A087DAF5_9BIFI</name>
<comment type="caution">
    <text evidence="2">The sequence shown here is derived from an EMBL/GenBank/DDBJ whole genome shotgun (WGS) entry which is preliminary data.</text>
</comment>
<dbReference type="Proteomes" id="UP000029066">
    <property type="component" value="Unassembled WGS sequence"/>
</dbReference>
<dbReference type="AlphaFoldDB" id="A0A087DAF5"/>
<gene>
    <name evidence="2" type="ORF">BISA_0907</name>
</gene>
<proteinExistence type="predicted"/>
<dbReference type="EMBL" id="JGZN01000008">
    <property type="protein sequence ID" value="KFI92505.1"/>
    <property type="molecule type" value="Genomic_DNA"/>
</dbReference>
<feature type="transmembrane region" description="Helical" evidence="1">
    <location>
        <begin position="12"/>
        <end position="38"/>
    </location>
</feature>
<protein>
    <submittedName>
        <fullName evidence="2">Uncharacterized protein</fullName>
    </submittedName>
</protein>
<dbReference type="STRING" id="1437607.BISA_0907"/>
<reference evidence="2 3" key="1">
    <citation type="submission" date="2014-03" db="EMBL/GenBank/DDBJ databases">
        <title>Genomics of Bifidobacteria.</title>
        <authorList>
            <person name="Ventura M."/>
            <person name="Milani C."/>
            <person name="Lugli G.A."/>
        </authorList>
    </citation>
    <scope>NUCLEOTIDE SEQUENCE [LARGE SCALE GENOMIC DNA]</scope>
    <source>
        <strain evidence="2 3">DSM 23967</strain>
    </source>
</reference>
<evidence type="ECO:0000256" key="1">
    <source>
        <dbReference type="SAM" id="Phobius"/>
    </source>
</evidence>
<dbReference type="RefSeq" id="WP_033891143.1">
    <property type="nucleotide sequence ID" value="NZ_JDUT01000010.1"/>
</dbReference>
<keyword evidence="1" id="KW-0812">Transmembrane</keyword>
<evidence type="ECO:0000313" key="3">
    <source>
        <dbReference type="Proteomes" id="UP000029066"/>
    </source>
</evidence>
<sequence>MSVNWWRVARIACYVLLLISAIGDNLLVAIIAAIAIALDIIEYFWDRYKRNQNNQQSAGEK</sequence>
<evidence type="ECO:0000313" key="2">
    <source>
        <dbReference type="EMBL" id="KFI92505.1"/>
    </source>
</evidence>
<organism evidence="2 3">
    <name type="scientific">Bifidobacterium saguini DSM 23967</name>
    <dbReference type="NCBI Taxonomy" id="1437607"/>
    <lineage>
        <taxon>Bacteria</taxon>
        <taxon>Bacillati</taxon>
        <taxon>Actinomycetota</taxon>
        <taxon>Actinomycetes</taxon>
        <taxon>Bifidobacteriales</taxon>
        <taxon>Bifidobacteriaceae</taxon>
        <taxon>Bifidobacterium</taxon>
    </lineage>
</organism>